<gene>
    <name evidence="5" type="ORF">EJB05_48155</name>
</gene>
<dbReference type="CDD" id="cd00121">
    <property type="entry name" value="MATH"/>
    <property type="match status" value="1"/>
</dbReference>
<comment type="pathway">
    <text evidence="1">Protein modification; protein ubiquitination.</text>
</comment>
<organism evidence="5 6">
    <name type="scientific">Eragrostis curvula</name>
    <name type="common">weeping love grass</name>
    <dbReference type="NCBI Taxonomy" id="38414"/>
    <lineage>
        <taxon>Eukaryota</taxon>
        <taxon>Viridiplantae</taxon>
        <taxon>Streptophyta</taxon>
        <taxon>Embryophyta</taxon>
        <taxon>Tracheophyta</taxon>
        <taxon>Spermatophyta</taxon>
        <taxon>Magnoliopsida</taxon>
        <taxon>Liliopsida</taxon>
        <taxon>Poales</taxon>
        <taxon>Poaceae</taxon>
        <taxon>PACMAD clade</taxon>
        <taxon>Chloridoideae</taxon>
        <taxon>Eragrostideae</taxon>
        <taxon>Eragrostidinae</taxon>
        <taxon>Eragrostis</taxon>
    </lineage>
</organism>
<evidence type="ECO:0008006" key="7">
    <source>
        <dbReference type="Google" id="ProtNLM"/>
    </source>
</evidence>
<evidence type="ECO:0000259" key="3">
    <source>
        <dbReference type="PROSITE" id="PS50097"/>
    </source>
</evidence>
<dbReference type="Pfam" id="PF24570">
    <property type="entry name" value="BACK_BPM_SPOP"/>
    <property type="match status" value="1"/>
</dbReference>
<dbReference type="Gramene" id="TVU05008">
    <property type="protein sequence ID" value="TVU05008"/>
    <property type="gene ID" value="EJB05_48155"/>
</dbReference>
<dbReference type="Gene3D" id="3.30.710.10">
    <property type="entry name" value="Potassium Channel Kv1.1, Chain A"/>
    <property type="match status" value="1"/>
</dbReference>
<dbReference type="PANTHER" id="PTHR26379:SF409">
    <property type="entry name" value="BTB_POZ AND MATH DOMAIN-CONTAINING PROTEIN 1"/>
    <property type="match status" value="1"/>
</dbReference>
<dbReference type="InterPro" id="IPR011333">
    <property type="entry name" value="SKP1/BTB/POZ_sf"/>
</dbReference>
<feature type="domain" description="MATH" evidence="4">
    <location>
        <begin position="4"/>
        <end position="130"/>
    </location>
</feature>
<dbReference type="Proteomes" id="UP000324897">
    <property type="component" value="Unassembled WGS sequence"/>
</dbReference>
<feature type="non-terminal residue" evidence="5">
    <location>
        <position position="1"/>
    </location>
</feature>
<dbReference type="Pfam" id="PF22486">
    <property type="entry name" value="MATH_2"/>
    <property type="match status" value="1"/>
</dbReference>
<proteinExistence type="inferred from homology"/>
<evidence type="ECO:0000256" key="1">
    <source>
        <dbReference type="ARBA" id="ARBA00004906"/>
    </source>
</evidence>
<reference evidence="5 6" key="1">
    <citation type="journal article" date="2019" name="Sci. Rep.">
        <title>A high-quality genome of Eragrostis curvula grass provides insights into Poaceae evolution and supports new strategies to enhance forage quality.</title>
        <authorList>
            <person name="Carballo J."/>
            <person name="Santos B.A.C.M."/>
            <person name="Zappacosta D."/>
            <person name="Garbus I."/>
            <person name="Selva J.P."/>
            <person name="Gallo C.A."/>
            <person name="Diaz A."/>
            <person name="Albertini E."/>
            <person name="Caccamo M."/>
            <person name="Echenique V."/>
        </authorList>
    </citation>
    <scope>NUCLEOTIDE SEQUENCE [LARGE SCALE GENOMIC DNA]</scope>
    <source>
        <strain evidence="6">cv. Victoria</strain>
        <tissue evidence="5">Leaf</tissue>
    </source>
</reference>
<dbReference type="PROSITE" id="PS50097">
    <property type="entry name" value="BTB"/>
    <property type="match status" value="1"/>
</dbReference>
<dbReference type="InterPro" id="IPR002083">
    <property type="entry name" value="MATH/TRAF_dom"/>
</dbReference>
<accession>A0A5J9T2A6</accession>
<dbReference type="SMART" id="SM00225">
    <property type="entry name" value="BTB"/>
    <property type="match status" value="1"/>
</dbReference>
<dbReference type="PROSITE" id="PS50144">
    <property type="entry name" value="MATH"/>
    <property type="match status" value="1"/>
</dbReference>
<protein>
    <recommendedName>
        <fullName evidence="7">BTB domain-containing protein</fullName>
    </recommendedName>
</protein>
<dbReference type="InterPro" id="IPR056423">
    <property type="entry name" value="BACK_BPM_SPOP"/>
</dbReference>
<dbReference type="AlphaFoldDB" id="A0A5J9T2A6"/>
<name>A0A5J9T2A6_9POAL</name>
<evidence type="ECO:0000313" key="5">
    <source>
        <dbReference type="EMBL" id="TVU05008.1"/>
    </source>
</evidence>
<dbReference type="PANTHER" id="PTHR26379">
    <property type="entry name" value="BTB/POZ AND MATH DOMAIN-CONTAINING PROTEIN 1"/>
    <property type="match status" value="1"/>
</dbReference>
<comment type="similarity">
    <text evidence="2">Belongs to the Tdpoz family.</text>
</comment>
<sequence>MLGSCFLDFKFSNSETKNLGIGYSVSSEDISAGGHQWRIHCYPRGLKEAERGEFVSVFLHLTSHSKDVKVIFHVLGMGKDGEPSFSSEKKLVHVLSSEGSTSLGWSLFMKRSILEANYVTDDQVTLICGIIVVRDNTIAVPSSEIGYELGLLFDCKVGADVAFIVKGETILAHRVVLAARSPVFKAELFGYMADATSPSITLQDIEPATVKAMLWFMYTDELPEDNELEDSSNEMMLHLLAAADRYALDRLKLLCARRLWEDISVDTFASTLGCAELHNCPELKCKCIDFFVVENNFKKIVFTDGFRWLVRTFPPLAAMLKEKVGI</sequence>
<evidence type="ECO:0000256" key="2">
    <source>
        <dbReference type="ARBA" id="ARBA00010846"/>
    </source>
</evidence>
<dbReference type="InterPro" id="IPR045005">
    <property type="entry name" value="BPM1-6"/>
</dbReference>
<feature type="domain" description="BTB" evidence="3">
    <location>
        <begin position="159"/>
        <end position="226"/>
    </location>
</feature>
<keyword evidence="6" id="KW-1185">Reference proteome</keyword>
<dbReference type="InterPro" id="IPR008974">
    <property type="entry name" value="TRAF-like"/>
</dbReference>
<dbReference type="Gene3D" id="2.60.210.10">
    <property type="entry name" value="Apoptosis, Tumor Necrosis Factor Receptor Associated Protein 2, Chain A"/>
    <property type="match status" value="1"/>
</dbReference>
<evidence type="ECO:0000259" key="4">
    <source>
        <dbReference type="PROSITE" id="PS50144"/>
    </source>
</evidence>
<dbReference type="EMBL" id="RWGY01000051">
    <property type="protein sequence ID" value="TVU05008.1"/>
    <property type="molecule type" value="Genomic_DNA"/>
</dbReference>
<dbReference type="InterPro" id="IPR000210">
    <property type="entry name" value="BTB/POZ_dom"/>
</dbReference>
<dbReference type="SUPFAM" id="SSF49599">
    <property type="entry name" value="TRAF domain-like"/>
    <property type="match status" value="1"/>
</dbReference>
<evidence type="ECO:0000313" key="6">
    <source>
        <dbReference type="Proteomes" id="UP000324897"/>
    </source>
</evidence>
<dbReference type="Gene3D" id="1.25.40.420">
    <property type="match status" value="1"/>
</dbReference>
<comment type="caution">
    <text evidence="5">The sequence shown here is derived from an EMBL/GenBank/DDBJ whole genome shotgun (WGS) entry which is preliminary data.</text>
</comment>
<dbReference type="GO" id="GO:0016567">
    <property type="term" value="P:protein ubiquitination"/>
    <property type="evidence" value="ECO:0007669"/>
    <property type="project" value="InterPro"/>
</dbReference>
<dbReference type="Pfam" id="PF00651">
    <property type="entry name" value="BTB"/>
    <property type="match status" value="1"/>
</dbReference>
<dbReference type="OrthoDB" id="637933at2759"/>
<dbReference type="SUPFAM" id="SSF54695">
    <property type="entry name" value="POZ domain"/>
    <property type="match status" value="1"/>
</dbReference>